<comment type="caution">
    <text evidence="1">The sequence shown here is derived from an EMBL/GenBank/DDBJ whole genome shotgun (WGS) entry which is preliminary data.</text>
</comment>
<dbReference type="EMBL" id="JAFBEV010000020">
    <property type="protein sequence ID" value="MBM7658635.1"/>
    <property type="molecule type" value="Genomic_DNA"/>
</dbReference>
<gene>
    <name evidence="1" type="ORF">JOC27_002097</name>
</gene>
<proteinExistence type="predicted"/>
<organism evidence="1 2">
    <name type="scientific">Sporolactobacillus spathodeae</name>
    <dbReference type="NCBI Taxonomy" id="1465502"/>
    <lineage>
        <taxon>Bacteria</taxon>
        <taxon>Bacillati</taxon>
        <taxon>Bacillota</taxon>
        <taxon>Bacilli</taxon>
        <taxon>Bacillales</taxon>
        <taxon>Sporolactobacillaceae</taxon>
        <taxon>Sporolactobacillus</taxon>
    </lineage>
</organism>
<keyword evidence="2" id="KW-1185">Reference proteome</keyword>
<sequence length="381" mass="45522">MATASEEQIQEGLTCLFENYWILRADNPERYHQLRRMEKDLKRVLDDRFGLRLHVHTQFIKLEKIPVEPKSWMGITDFQDVMDYTLFACALAFLESKEQNDYFLLSHLVEELNENYPDREALDWTNYRHRTSLVRVVTQLLKLHLMDRIEGDIGRFAQNEQFEALYRVTLYARYFMRTYPEDIYQYKDWHALTHEDNDRLEAHGRRWEAYRRLMMEPVVTRTSENSEQLFNYFRVQRRSIEDFFERTTPFSFELTRDAAMLTLSERKQSYTYFPAQPVIHDILLQLAAQIRSQDPVRDAYGQATLSRQEWLSLIQNVQQTAAAGWSKEFREMTTDRLADRLLDEACAWQLAETRGDQVILLPALVRFSGRYSDDFQKKEGK</sequence>
<protein>
    <submittedName>
        <fullName evidence="1">Uncharacterized protein (TIGR02678 family)</fullName>
    </submittedName>
</protein>
<dbReference type="Pfam" id="PF09661">
    <property type="entry name" value="DUF2398"/>
    <property type="match status" value="1"/>
</dbReference>
<dbReference type="InterPro" id="IPR013494">
    <property type="entry name" value="CHP02678"/>
</dbReference>
<evidence type="ECO:0000313" key="2">
    <source>
        <dbReference type="Proteomes" id="UP000823201"/>
    </source>
</evidence>
<dbReference type="Proteomes" id="UP000823201">
    <property type="component" value="Unassembled WGS sequence"/>
</dbReference>
<evidence type="ECO:0000313" key="1">
    <source>
        <dbReference type="EMBL" id="MBM7658635.1"/>
    </source>
</evidence>
<dbReference type="NCBIfam" id="TIGR02678">
    <property type="entry name" value="TIGR02678 family protein"/>
    <property type="match status" value="1"/>
</dbReference>
<dbReference type="RefSeq" id="WP_205007187.1">
    <property type="nucleotide sequence ID" value="NZ_CBCRXA010000028.1"/>
</dbReference>
<reference evidence="1 2" key="1">
    <citation type="submission" date="2021-01" db="EMBL/GenBank/DDBJ databases">
        <title>Genomic Encyclopedia of Type Strains, Phase IV (KMG-IV): sequencing the most valuable type-strain genomes for metagenomic binning, comparative biology and taxonomic classification.</title>
        <authorList>
            <person name="Goeker M."/>
        </authorList>
    </citation>
    <scope>NUCLEOTIDE SEQUENCE [LARGE SCALE GENOMIC DNA]</scope>
    <source>
        <strain evidence="1 2">DSM 100968</strain>
    </source>
</reference>
<name>A0ABS2QB36_9BACL</name>
<accession>A0ABS2QB36</accession>